<dbReference type="Pfam" id="PF10442">
    <property type="entry name" value="FIST_C"/>
    <property type="match status" value="1"/>
</dbReference>
<dbReference type="RefSeq" id="WP_053235627.1">
    <property type="nucleotide sequence ID" value="NZ_CP011125.1"/>
</dbReference>
<dbReference type="InterPro" id="IPR013702">
    <property type="entry name" value="FIST_domain_N"/>
</dbReference>
<feature type="domain" description="FIST C-domain" evidence="3">
    <location>
        <begin position="233"/>
        <end position="378"/>
    </location>
</feature>
<dbReference type="OrthoDB" id="9807948at2"/>
<organism evidence="4 5">
    <name type="scientific">Sandaracinus amylolyticus</name>
    <dbReference type="NCBI Taxonomy" id="927083"/>
    <lineage>
        <taxon>Bacteria</taxon>
        <taxon>Pseudomonadati</taxon>
        <taxon>Myxococcota</taxon>
        <taxon>Polyangia</taxon>
        <taxon>Polyangiales</taxon>
        <taxon>Sandaracinaceae</taxon>
        <taxon>Sandaracinus</taxon>
    </lineage>
</organism>
<gene>
    <name evidence="4" type="ORF">DB32_005641</name>
</gene>
<feature type="domain" description="FIST" evidence="2">
    <location>
        <begin position="37"/>
        <end position="232"/>
    </location>
</feature>
<keyword evidence="5" id="KW-1185">Reference proteome</keyword>
<sequence length="399" mass="42623">MTTTRSWAGVGRSINRDGATAGREAAREAVGALEVRAPSIVIVFATAGLDQEALVRGVREATGGAPLVGCSVEGIVTRHGSEEVTHATTVAAIASDEMWFETFSVPGFVDDPEGAARALSSMVAARGREDAALLALFPDGVGGDCRALLETLEATLPASLRIVGGTAGDLLRFERTWQYEGDRVLHGGLSALLIGGAVEPEVLVTHGCDLVGSQRVVTRAEGGWMERIDDQPAWSFFQEYLSDGKGTLEAMHVAHLLVAEKVGADELGIDDFTVRVPVRLDASRGALYFQAGLREGTRVQLAIRNPEKVCARAIAAAREITTRRGAKPLLVLDLECAGRGALLFGHETTERLITPVQREFDDAVPWVGAHTYGEIAPVAGRTWFHNYTAVLCALYPRAR</sequence>
<dbReference type="STRING" id="927083.DB32_005641"/>
<dbReference type="AlphaFoldDB" id="A0A0F6W693"/>
<evidence type="ECO:0000259" key="3">
    <source>
        <dbReference type="SMART" id="SM01204"/>
    </source>
</evidence>
<dbReference type="InterPro" id="IPR019494">
    <property type="entry name" value="FIST_C"/>
</dbReference>
<dbReference type="KEGG" id="samy:DB32_005641"/>
<evidence type="ECO:0000313" key="4">
    <source>
        <dbReference type="EMBL" id="AKF08492.1"/>
    </source>
</evidence>
<evidence type="ECO:0000256" key="1">
    <source>
        <dbReference type="SAM" id="MobiDB-lite"/>
    </source>
</evidence>
<name>A0A0F6W693_9BACT</name>
<reference evidence="4 5" key="1">
    <citation type="submission" date="2015-03" db="EMBL/GenBank/DDBJ databases">
        <title>Genome assembly of Sandaracinus amylolyticus DSM 53668.</title>
        <authorList>
            <person name="Sharma G."/>
            <person name="Subramanian S."/>
        </authorList>
    </citation>
    <scope>NUCLEOTIDE SEQUENCE [LARGE SCALE GENOMIC DNA]</scope>
    <source>
        <strain evidence="4 5">DSM 53668</strain>
    </source>
</reference>
<dbReference type="SMART" id="SM00897">
    <property type="entry name" value="FIST"/>
    <property type="match status" value="1"/>
</dbReference>
<dbReference type="SMART" id="SM01204">
    <property type="entry name" value="FIST_C"/>
    <property type="match status" value="1"/>
</dbReference>
<feature type="region of interest" description="Disordered" evidence="1">
    <location>
        <begin position="1"/>
        <end position="21"/>
    </location>
</feature>
<accession>A0A0F6W693</accession>
<protein>
    <recommendedName>
        <fullName evidence="6">FIST domain-containing protein</fullName>
    </recommendedName>
</protein>
<evidence type="ECO:0000313" key="5">
    <source>
        <dbReference type="Proteomes" id="UP000034883"/>
    </source>
</evidence>
<dbReference type="PANTHER" id="PTHR40252:SF2">
    <property type="entry name" value="BLR0328 PROTEIN"/>
    <property type="match status" value="1"/>
</dbReference>
<dbReference type="Pfam" id="PF08495">
    <property type="entry name" value="FIST"/>
    <property type="match status" value="1"/>
</dbReference>
<evidence type="ECO:0000259" key="2">
    <source>
        <dbReference type="SMART" id="SM00897"/>
    </source>
</evidence>
<dbReference type="EMBL" id="CP011125">
    <property type="protein sequence ID" value="AKF08492.1"/>
    <property type="molecule type" value="Genomic_DNA"/>
</dbReference>
<dbReference type="PANTHER" id="PTHR40252">
    <property type="entry name" value="BLR0328 PROTEIN"/>
    <property type="match status" value="1"/>
</dbReference>
<evidence type="ECO:0008006" key="6">
    <source>
        <dbReference type="Google" id="ProtNLM"/>
    </source>
</evidence>
<proteinExistence type="predicted"/>
<dbReference type="Proteomes" id="UP000034883">
    <property type="component" value="Chromosome"/>
</dbReference>